<dbReference type="InterPro" id="IPR001647">
    <property type="entry name" value="HTH_TetR"/>
</dbReference>
<dbReference type="InterPro" id="IPR009057">
    <property type="entry name" value="Homeodomain-like_sf"/>
</dbReference>
<sequence length="196" mass="21524">MASERRIAGPESKNRGALLDAAEALMLDEGYAAVTSRRVAERAGLKPQLVHYYFRTMDDLFLAAIRRRIEQELASQAQILRAPNPLRALWNALIDNRDFGLITEYTALANHRKALRAEIAAAAQQFLEAQAETVRSVLSRHGIAAEDLPPVVATSLIVGTAQLLSMHASLGLSGGRDDIVEFFDRHISKFDGTAET</sequence>
<feature type="domain" description="HTH tetR-type" evidence="5">
    <location>
        <begin position="12"/>
        <end position="72"/>
    </location>
</feature>
<evidence type="ECO:0000313" key="9">
    <source>
        <dbReference type="Proteomes" id="UP000294929"/>
    </source>
</evidence>
<dbReference type="Proteomes" id="UP000294929">
    <property type="component" value="Unassembled WGS sequence"/>
</dbReference>
<keyword evidence="1" id="KW-0805">Transcription regulation</keyword>
<evidence type="ECO:0000313" key="7">
    <source>
        <dbReference type="EMBL" id="TDK88162.1"/>
    </source>
</evidence>
<dbReference type="PANTHER" id="PTHR30055">
    <property type="entry name" value="HTH-TYPE TRANSCRIPTIONAL REGULATOR RUTR"/>
    <property type="match status" value="1"/>
</dbReference>
<keyword evidence="2 4" id="KW-0238">DNA-binding</keyword>
<dbReference type="GO" id="GO:0003700">
    <property type="term" value="F:DNA-binding transcription factor activity"/>
    <property type="evidence" value="ECO:0007669"/>
    <property type="project" value="TreeGrafter"/>
</dbReference>
<dbReference type="PROSITE" id="PS50977">
    <property type="entry name" value="HTH_TETR_2"/>
    <property type="match status" value="1"/>
</dbReference>
<evidence type="ECO:0000256" key="2">
    <source>
        <dbReference type="ARBA" id="ARBA00023125"/>
    </source>
</evidence>
<evidence type="ECO:0000259" key="5">
    <source>
        <dbReference type="PROSITE" id="PS50977"/>
    </source>
</evidence>
<evidence type="ECO:0000313" key="6">
    <source>
        <dbReference type="EMBL" id="OBA85299.1"/>
    </source>
</evidence>
<name>A0A1A0MIK7_MYCMU</name>
<dbReference type="RefSeq" id="WP_061009878.1">
    <property type="nucleotide sequence ID" value="NZ_LSKL01000223.1"/>
</dbReference>
<keyword evidence="3" id="KW-0804">Transcription</keyword>
<dbReference type="Pfam" id="PF00440">
    <property type="entry name" value="TetR_N"/>
    <property type="match status" value="1"/>
</dbReference>
<dbReference type="OrthoDB" id="3474596at2"/>
<dbReference type="Gene3D" id="1.10.357.10">
    <property type="entry name" value="Tetracycline Repressor, domain 2"/>
    <property type="match status" value="1"/>
</dbReference>
<dbReference type="AlphaFoldDB" id="A0A1A0MIK7"/>
<comment type="caution">
    <text evidence="6">The sequence shown here is derived from an EMBL/GenBank/DDBJ whole genome shotgun (WGS) entry which is preliminary data.</text>
</comment>
<dbReference type="GO" id="GO:0000976">
    <property type="term" value="F:transcription cis-regulatory region binding"/>
    <property type="evidence" value="ECO:0007669"/>
    <property type="project" value="TreeGrafter"/>
</dbReference>
<feature type="DNA-binding region" description="H-T-H motif" evidence="4">
    <location>
        <begin position="35"/>
        <end position="54"/>
    </location>
</feature>
<dbReference type="SUPFAM" id="SSF46689">
    <property type="entry name" value="Homeodomain-like"/>
    <property type="match status" value="1"/>
</dbReference>
<proteinExistence type="predicted"/>
<evidence type="ECO:0000256" key="4">
    <source>
        <dbReference type="PROSITE-ProRule" id="PRU00335"/>
    </source>
</evidence>
<dbReference type="EMBL" id="SDLO01000011">
    <property type="protein sequence ID" value="TDK88162.1"/>
    <property type="molecule type" value="Genomic_DNA"/>
</dbReference>
<reference evidence="7 9" key="2">
    <citation type="submission" date="2019-01" db="EMBL/GenBank/DDBJ databases">
        <title>High-quality-draft genome sequences of five non-tuberculosis mycobacteriaceae isolated from a nosocomial environment.</title>
        <authorList>
            <person name="Tiago I."/>
            <person name="Alarico S."/>
            <person name="Pereira S.G."/>
            <person name="Coelho C."/>
            <person name="Maranha A."/>
            <person name="Empadinhas N."/>
        </authorList>
    </citation>
    <scope>NUCLEOTIDE SEQUENCE [LARGE SCALE GENOMIC DNA]</scope>
    <source>
        <strain evidence="7 9">24AIII</strain>
    </source>
</reference>
<dbReference type="PRINTS" id="PR00455">
    <property type="entry name" value="HTHTETR"/>
</dbReference>
<reference evidence="6 8" key="1">
    <citation type="submission" date="2016-06" db="EMBL/GenBank/DDBJ databases">
        <authorList>
            <person name="Kjaerup R.B."/>
            <person name="Dalgaard T.S."/>
            <person name="Juul-Madsen H.R."/>
        </authorList>
    </citation>
    <scope>NUCLEOTIDE SEQUENCE [LARGE SCALE GENOMIC DNA]</scope>
    <source>
        <strain evidence="6 8">1199456.5</strain>
    </source>
</reference>
<gene>
    <name evidence="6" type="ORF">A5642_24485</name>
    <name evidence="7" type="ORF">EUA03_15140</name>
</gene>
<organism evidence="6 8">
    <name type="scientific">Mycolicibacterium mucogenicum</name>
    <name type="common">Mycobacterium mucogenicum</name>
    <dbReference type="NCBI Taxonomy" id="56689"/>
    <lineage>
        <taxon>Bacteria</taxon>
        <taxon>Bacillati</taxon>
        <taxon>Actinomycetota</taxon>
        <taxon>Actinomycetes</taxon>
        <taxon>Mycobacteriales</taxon>
        <taxon>Mycobacteriaceae</taxon>
        <taxon>Mycolicibacterium</taxon>
    </lineage>
</organism>
<evidence type="ECO:0000256" key="3">
    <source>
        <dbReference type="ARBA" id="ARBA00023163"/>
    </source>
</evidence>
<dbReference type="EMBL" id="LZSF01000181">
    <property type="protein sequence ID" value="OBA85299.1"/>
    <property type="molecule type" value="Genomic_DNA"/>
</dbReference>
<accession>A0A1A0MIK7</accession>
<dbReference type="PANTHER" id="PTHR30055:SF234">
    <property type="entry name" value="HTH-TYPE TRANSCRIPTIONAL REGULATOR BETI"/>
    <property type="match status" value="1"/>
</dbReference>
<dbReference type="InterPro" id="IPR050109">
    <property type="entry name" value="HTH-type_TetR-like_transc_reg"/>
</dbReference>
<evidence type="ECO:0000313" key="8">
    <source>
        <dbReference type="Proteomes" id="UP000093962"/>
    </source>
</evidence>
<dbReference type="Proteomes" id="UP000093962">
    <property type="component" value="Unassembled WGS sequence"/>
</dbReference>
<evidence type="ECO:0000256" key="1">
    <source>
        <dbReference type="ARBA" id="ARBA00023015"/>
    </source>
</evidence>
<protein>
    <submittedName>
        <fullName evidence="6">TetR family transcriptional regulator</fullName>
    </submittedName>
    <submittedName>
        <fullName evidence="7">TetR/AcrR family transcriptional regulator</fullName>
    </submittedName>
</protein>